<keyword evidence="2" id="KW-1185">Reference proteome</keyword>
<evidence type="ECO:0000313" key="1">
    <source>
        <dbReference type="EMBL" id="PWN47968.1"/>
    </source>
</evidence>
<accession>A0ACD0NQ74</accession>
<gene>
    <name evidence="1" type="ORF">IE53DRAFT_220387</name>
</gene>
<sequence>MTGPPPPQLPPLPPGFGNHSSYPPTNPNRAPSGSGLPTAPPLPPLPPGALEREQQLRNHRVSSNPTAMHAPIPHRMPSSVSGQSISPGQIIPSGSHQSLLSGGYGNSHSYLRSPSPAPPGAYHQPPMIQPGFNVSHLRPHSTFEAPTRPLSAATLPGAPILMPEATHHGHQPSRSHHMPHGESVPNIASGMSSMSINNSLGPPPSGGNHGAHAGIRRASSSEVVSSASDHHRAAQHHQGQASGPPSLNAPLPDVSSLESIREKAFASRDDRKQVSWAKMVLKFVERKFTDGSKISDPKLVQWTDEAIGIIVRRANSNNDPEALYLRGDLQASGAFPTYLKKDLKEAFNDFELSARMGWAPSWFRIGRDYELLNDLGRARDAYDRGVAAGDVGSIYRLGMANLLGQLDLSVNHAKAIAMLKDAADHADLDTPQPAYIYGMLLAGEFSHVDIPSRLLRPTPDPSNPHLSATLESEARRRIERAAYLNFAPAQYKCGWSYEYAQLDCPFDPLLSVQYYSLASQGGEIEADMALSKWFLCGAEGCFEKNEGLAFTFADKAARKGLASAEFALGYYYEVGVGTERNIETARKWYKKAAAHDNADAKERLNALEGPSPNSLSRTEHEAHVDVKLQRKRTQAKIKSDREGRGSFKASDPHSTGSAPGVPSDLSRRRTMRMVEEVADGGRRAGRRGAITEASESHLPPIAGGRQRQDRISSGTKPSAPGRHGSGYSLSDIYPAAPPPSTGSQFPQSQPQGIPHTPARQQMGMPSHLSNSPAAATATSHQQQHPAVPGSGTGSNNGTPNKKPGSSGSSTSVTGPPEKKVVYNTFAEMGFQPQKQQEKDCTIM</sequence>
<reference evidence="1 2" key="1">
    <citation type="journal article" date="2018" name="Mol. Biol. Evol.">
        <title>Broad Genomic Sampling Reveals a Smut Pathogenic Ancestry of the Fungal Clade Ustilaginomycotina.</title>
        <authorList>
            <person name="Kijpornyongpan T."/>
            <person name="Mondo S.J."/>
            <person name="Barry K."/>
            <person name="Sandor L."/>
            <person name="Lee J."/>
            <person name="Lipzen A."/>
            <person name="Pangilinan J."/>
            <person name="LaButti K."/>
            <person name="Hainaut M."/>
            <person name="Henrissat B."/>
            <person name="Grigoriev I.V."/>
            <person name="Spatafora J.W."/>
            <person name="Aime M.C."/>
        </authorList>
    </citation>
    <scope>NUCLEOTIDE SEQUENCE [LARGE SCALE GENOMIC DNA]</scope>
    <source>
        <strain evidence="1 2">SA 807</strain>
    </source>
</reference>
<dbReference type="EMBL" id="KZ820295">
    <property type="protein sequence ID" value="PWN47968.1"/>
    <property type="molecule type" value="Genomic_DNA"/>
</dbReference>
<organism evidence="1 2">
    <name type="scientific">Violaceomyces palustris</name>
    <dbReference type="NCBI Taxonomy" id="1673888"/>
    <lineage>
        <taxon>Eukaryota</taxon>
        <taxon>Fungi</taxon>
        <taxon>Dikarya</taxon>
        <taxon>Basidiomycota</taxon>
        <taxon>Ustilaginomycotina</taxon>
        <taxon>Ustilaginomycetes</taxon>
        <taxon>Violaceomycetales</taxon>
        <taxon>Violaceomycetaceae</taxon>
        <taxon>Violaceomyces</taxon>
    </lineage>
</organism>
<name>A0ACD0NQ74_9BASI</name>
<dbReference type="Proteomes" id="UP000245626">
    <property type="component" value="Unassembled WGS sequence"/>
</dbReference>
<protein>
    <submittedName>
        <fullName evidence="1">HCP-like protein</fullName>
    </submittedName>
</protein>
<proteinExistence type="predicted"/>
<evidence type="ECO:0000313" key="2">
    <source>
        <dbReference type="Proteomes" id="UP000245626"/>
    </source>
</evidence>